<evidence type="ECO:0000313" key="2">
    <source>
        <dbReference type="Proteomes" id="UP000005459"/>
    </source>
</evidence>
<proteinExistence type="predicted"/>
<protein>
    <submittedName>
        <fullName evidence="1">Uncharacterized protein</fullName>
    </submittedName>
</protein>
<sequence length="134" mass="15559">MTNAPCIYGHRPASGERGSARECRPSWREDLCPVWLDLVVAPRSFRVFRDHEIAARRVVGHDGNDIPCFQAFDYRRLDVRSDDDEDYYLAVAYSESLSAWRLHDGRWLVYRRLEPLGEEDAATCALSIDERMPR</sequence>
<organism evidence="1 2">
    <name type="scientific">Thiocapsa marina 5811</name>
    <dbReference type="NCBI Taxonomy" id="768671"/>
    <lineage>
        <taxon>Bacteria</taxon>
        <taxon>Pseudomonadati</taxon>
        <taxon>Pseudomonadota</taxon>
        <taxon>Gammaproteobacteria</taxon>
        <taxon>Chromatiales</taxon>
        <taxon>Chromatiaceae</taxon>
        <taxon>Thiocapsa</taxon>
    </lineage>
</organism>
<evidence type="ECO:0000313" key="1">
    <source>
        <dbReference type="EMBL" id="EGV17146.1"/>
    </source>
</evidence>
<reference evidence="1 2" key="1">
    <citation type="submission" date="2011-06" db="EMBL/GenBank/DDBJ databases">
        <title>The draft genome of Thiocapsa marina 5811.</title>
        <authorList>
            <consortium name="US DOE Joint Genome Institute (JGI-PGF)"/>
            <person name="Lucas S."/>
            <person name="Han J."/>
            <person name="Cheng J.-F."/>
            <person name="Goodwin L."/>
            <person name="Pitluck S."/>
            <person name="Peters L."/>
            <person name="Land M.L."/>
            <person name="Hauser L."/>
            <person name="Vogl K."/>
            <person name="Liu Z."/>
            <person name="Imhoff J."/>
            <person name="Thiel V."/>
            <person name="Frigaard N.-U."/>
            <person name="Bryant D."/>
            <person name="Woyke T.J."/>
        </authorList>
    </citation>
    <scope>NUCLEOTIDE SEQUENCE [LARGE SCALE GENOMIC DNA]</scope>
    <source>
        <strain evidence="1 2">5811</strain>
    </source>
</reference>
<dbReference type="STRING" id="768671.ThimaDRAFT_3612"/>
<dbReference type="OrthoDB" id="9180615at2"/>
<dbReference type="AlphaFoldDB" id="F9UFA9"/>
<dbReference type="EMBL" id="AFWV01000012">
    <property type="protein sequence ID" value="EGV17146.1"/>
    <property type="molecule type" value="Genomic_DNA"/>
</dbReference>
<name>F9UFA9_9GAMM</name>
<dbReference type="eggNOG" id="ENOG5032V7Z">
    <property type="taxonomic scope" value="Bacteria"/>
</dbReference>
<accession>F9UFA9</accession>
<keyword evidence="2" id="KW-1185">Reference proteome</keyword>
<dbReference type="Proteomes" id="UP000005459">
    <property type="component" value="Unassembled WGS sequence"/>
</dbReference>
<gene>
    <name evidence="1" type="ORF">ThimaDRAFT_3612</name>
</gene>